<accession>A0A9C7Q1J1</accession>
<evidence type="ECO:0000256" key="1">
    <source>
        <dbReference type="ARBA" id="ARBA00022553"/>
    </source>
</evidence>
<keyword evidence="1" id="KW-0597">Phosphoprotein</keyword>
<dbReference type="GO" id="GO:0000155">
    <property type="term" value="F:phosphorelay sensor kinase activity"/>
    <property type="evidence" value="ECO:0007669"/>
    <property type="project" value="InterPro"/>
</dbReference>
<dbReference type="CDD" id="cd00082">
    <property type="entry name" value="HisKA"/>
    <property type="match status" value="1"/>
</dbReference>
<keyword evidence="4" id="KW-1185">Reference proteome</keyword>
<dbReference type="PRINTS" id="PR00344">
    <property type="entry name" value="BCTRLSENSOR"/>
</dbReference>
<reference evidence="3" key="1">
    <citation type="journal article" date="2022" name="Proc. Natl. Acad. Sci. U.S.A.">
        <title>Life cycle and functional genomics of the unicellular red alga Galdieria for elucidating algal and plant evolution and industrial use.</title>
        <authorList>
            <person name="Hirooka S."/>
            <person name="Itabashi T."/>
            <person name="Ichinose T.M."/>
            <person name="Onuma R."/>
            <person name="Fujiwara T."/>
            <person name="Yamashita S."/>
            <person name="Jong L.W."/>
            <person name="Tomita R."/>
            <person name="Iwane A.H."/>
            <person name="Miyagishima S.Y."/>
        </authorList>
    </citation>
    <scope>NUCLEOTIDE SEQUENCE</scope>
    <source>
        <strain evidence="3">NBRC 102759</strain>
    </source>
</reference>
<dbReference type="InterPro" id="IPR036097">
    <property type="entry name" value="HisK_dim/P_sf"/>
</dbReference>
<evidence type="ECO:0000313" key="3">
    <source>
        <dbReference type="EMBL" id="GJQ14330.1"/>
    </source>
</evidence>
<proteinExistence type="predicted"/>
<evidence type="ECO:0000313" key="4">
    <source>
        <dbReference type="Proteomes" id="UP001061958"/>
    </source>
</evidence>
<dbReference type="SMART" id="SM00387">
    <property type="entry name" value="HATPase_c"/>
    <property type="match status" value="1"/>
</dbReference>
<gene>
    <name evidence="3" type="ORF">GpartN1_g6121.t1</name>
</gene>
<dbReference type="InterPro" id="IPR003594">
    <property type="entry name" value="HATPase_dom"/>
</dbReference>
<dbReference type="SUPFAM" id="SSF55874">
    <property type="entry name" value="ATPase domain of HSP90 chaperone/DNA topoisomerase II/histidine kinase"/>
    <property type="match status" value="1"/>
</dbReference>
<dbReference type="InterPro" id="IPR003661">
    <property type="entry name" value="HisK_dim/P_dom"/>
</dbReference>
<evidence type="ECO:0000259" key="2">
    <source>
        <dbReference type="PROSITE" id="PS50109"/>
    </source>
</evidence>
<organism evidence="3 4">
    <name type="scientific">Galdieria partita</name>
    <dbReference type="NCBI Taxonomy" id="83374"/>
    <lineage>
        <taxon>Eukaryota</taxon>
        <taxon>Rhodophyta</taxon>
        <taxon>Bangiophyceae</taxon>
        <taxon>Galdieriales</taxon>
        <taxon>Galdieriaceae</taxon>
        <taxon>Galdieria</taxon>
    </lineage>
</organism>
<dbReference type="InterPro" id="IPR004358">
    <property type="entry name" value="Sig_transdc_His_kin-like_C"/>
</dbReference>
<dbReference type="InterPro" id="IPR005467">
    <property type="entry name" value="His_kinase_dom"/>
</dbReference>
<dbReference type="Pfam" id="PF02518">
    <property type="entry name" value="HATPase_c"/>
    <property type="match status" value="1"/>
</dbReference>
<comment type="caution">
    <text evidence="3">The sequence shown here is derived from an EMBL/GenBank/DDBJ whole genome shotgun (WGS) entry which is preliminary data.</text>
</comment>
<name>A0A9C7Q1J1_9RHOD</name>
<dbReference type="SUPFAM" id="SSF47384">
    <property type="entry name" value="Homodimeric domain of signal transducing histidine kinase"/>
    <property type="match status" value="1"/>
</dbReference>
<dbReference type="InterPro" id="IPR036890">
    <property type="entry name" value="HATPase_C_sf"/>
</dbReference>
<dbReference type="PANTHER" id="PTHR43547">
    <property type="entry name" value="TWO-COMPONENT HISTIDINE KINASE"/>
    <property type="match status" value="1"/>
</dbReference>
<feature type="domain" description="Histidine kinase" evidence="2">
    <location>
        <begin position="237"/>
        <end position="498"/>
    </location>
</feature>
<dbReference type="AlphaFoldDB" id="A0A9C7Q1J1"/>
<dbReference type="EMBL" id="BQMJ01000054">
    <property type="protein sequence ID" value="GJQ14330.1"/>
    <property type="molecule type" value="Genomic_DNA"/>
</dbReference>
<dbReference type="Gene3D" id="3.30.565.10">
    <property type="entry name" value="Histidine kinase-like ATPase, C-terminal domain"/>
    <property type="match status" value="1"/>
</dbReference>
<dbReference type="Pfam" id="PF00512">
    <property type="entry name" value="HisKA"/>
    <property type="match status" value="1"/>
</dbReference>
<reference evidence="3" key="2">
    <citation type="submission" date="2022-01" db="EMBL/GenBank/DDBJ databases">
        <authorList>
            <person name="Hirooka S."/>
            <person name="Miyagishima S.Y."/>
        </authorList>
    </citation>
    <scope>NUCLEOTIDE SEQUENCE</scope>
    <source>
        <strain evidence="3">NBRC 102759</strain>
    </source>
</reference>
<dbReference type="PANTHER" id="PTHR43547:SF2">
    <property type="entry name" value="HYBRID SIGNAL TRANSDUCTION HISTIDINE KINASE C"/>
    <property type="match status" value="1"/>
</dbReference>
<dbReference type="Proteomes" id="UP001061958">
    <property type="component" value="Unassembled WGS sequence"/>
</dbReference>
<sequence>MLAFPTWTVSFHQQLYSLKRLSNSCSRCQWKRYFCLKKSSPILRFYSLAEISEQSNKSGSWTKGLLSSELHSLCEAQFRILEESLSVDNFVLFFRKESDLSGTLEFIPVCSFPGVSSIWVVEKDQGSLPFILHQPPPLPGGMEPSYLLPDYPFVSFREGIIYHLEDGYVTVPIHYDRVVVGLLLIGKKGKHVWTREEEYQILQSAKTVAIACTLNLRWQMNPTATVQLPKIQKLFSNLVHQAQSPLMAMKTFAKLLLKRLPNEDINKELVQNILFQADRLQELLSPLQNVNERLLSNVASGSVASTIPNQLEASNDSGETENMKSQNSIHLHLCWIKDVIQPVLSSVRYFAREKGIRFSSKLEPDMPPCLVDEQMLREVISNICENAVKFTPTGGVIRVDCYWNSKQSCVSIDICDTGLGIPQVELVKVLDRGYRASNVVSNTTTPGNGLGLSIAFEMVQKMKGSLSITSPGKLHKLARKEAKGLPGCCVHLSFPRASSHRY</sequence>
<dbReference type="OrthoDB" id="1519at2759"/>
<protein>
    <recommendedName>
        <fullName evidence="2">Histidine kinase domain-containing protein</fullName>
    </recommendedName>
</protein>
<dbReference type="PROSITE" id="PS50109">
    <property type="entry name" value="HIS_KIN"/>
    <property type="match status" value="1"/>
</dbReference>